<comment type="caution">
    <text evidence="1">The sequence shown here is derived from an EMBL/GenBank/DDBJ whole genome shotgun (WGS) entry which is preliminary data.</text>
</comment>
<dbReference type="AlphaFoldDB" id="A0A8H1L9D0"/>
<dbReference type="EMBL" id="RCIY01000087">
    <property type="protein sequence ID" value="TGG78407.1"/>
    <property type="molecule type" value="Genomic_DNA"/>
</dbReference>
<sequence>MPLPTNNCTGDEDGYWYATRTWMCEIDPNVHYTYYDQNNKWLGAATFAVAQQLDLDRLSLTWKETDQVKMIAREGTLPANLSISWTTECKSACAPNSTKVWEEQPVGLGQNLEKTYSVTNQPSQKYDFIDHTYKLDIHAAGTIPLTEPITWSGSRFRCDSKQALGNTSGCVVAWFTPTLSVSRAKFGSSADMIAWAQKNLSGHWGLKGTGKPLSRLQNAQQQKDNRRRVCETAWTPDQTVAEVTCDEFPFASSYESGALNGIQNGSECAQVKAVQKDSTGVLATDWPTVTTIGTVTGKEVCVRGHIPSSLNTGVGSYYVKLIREARLADKDEFWVQVTA</sequence>
<evidence type="ECO:0000313" key="2">
    <source>
        <dbReference type="Proteomes" id="UP000298111"/>
    </source>
</evidence>
<dbReference type="Proteomes" id="UP000298111">
    <property type="component" value="Unassembled WGS sequence"/>
</dbReference>
<gene>
    <name evidence="1" type="ORF">D8771_24655</name>
</gene>
<organism evidence="1 2">
    <name type="scientific">Streptomyces albus</name>
    <dbReference type="NCBI Taxonomy" id="1888"/>
    <lineage>
        <taxon>Bacteria</taxon>
        <taxon>Bacillati</taxon>
        <taxon>Actinomycetota</taxon>
        <taxon>Actinomycetes</taxon>
        <taxon>Kitasatosporales</taxon>
        <taxon>Streptomycetaceae</taxon>
        <taxon>Streptomyces</taxon>
    </lineage>
</organism>
<evidence type="ECO:0000313" key="1">
    <source>
        <dbReference type="EMBL" id="TGG78407.1"/>
    </source>
</evidence>
<name>A0A8H1L9D0_9ACTN</name>
<reference evidence="1 2" key="1">
    <citation type="submission" date="2018-10" db="EMBL/GenBank/DDBJ databases">
        <title>Isolation of pseudouridimycin from Streptomyces albus DSM 40763.</title>
        <authorList>
            <person name="Rosenqvist P."/>
            <person name="Metsae-Ketelae M."/>
            <person name="Virta P."/>
        </authorList>
    </citation>
    <scope>NUCLEOTIDE SEQUENCE [LARGE SCALE GENOMIC DNA]</scope>
    <source>
        <strain evidence="1 2">DSM 40763</strain>
    </source>
</reference>
<protein>
    <submittedName>
        <fullName evidence="1">Uncharacterized protein</fullName>
    </submittedName>
</protein>
<proteinExistence type="predicted"/>
<accession>A0A8H1L9D0</accession>